<dbReference type="Proteomes" id="UP001235343">
    <property type="component" value="Unassembled WGS sequence"/>
</dbReference>
<accession>A0ABT7L8E8</accession>
<comment type="caution">
    <text evidence="1">The sequence shown here is derived from an EMBL/GenBank/DDBJ whole genome shotgun (WGS) entry which is preliminary data.</text>
</comment>
<dbReference type="RefSeq" id="WP_285933414.1">
    <property type="nucleotide sequence ID" value="NZ_JASTZU010000057.1"/>
</dbReference>
<keyword evidence="2" id="KW-1185">Reference proteome</keyword>
<evidence type="ECO:0000313" key="1">
    <source>
        <dbReference type="EMBL" id="MDL4842131.1"/>
    </source>
</evidence>
<sequence>MRNDKEIKEQVNIVINLIETKKKIKQHEFLDDLLNRLHKLLEYFGEKEFLKIYRIKGAVRTYFDTNLLDDYNEPLVIELDRLESMLNNQAR</sequence>
<protein>
    <submittedName>
        <fullName evidence="1">Uncharacterized protein</fullName>
    </submittedName>
</protein>
<reference evidence="1 2" key="1">
    <citation type="submission" date="2023-06" db="EMBL/GenBank/DDBJ databases">
        <title>Aquibacillus rhizosphaerae LR5S19.</title>
        <authorList>
            <person name="Sun J.-Q."/>
        </authorList>
    </citation>
    <scope>NUCLEOTIDE SEQUENCE [LARGE SCALE GENOMIC DNA]</scope>
    <source>
        <strain evidence="1 2">LR5S19</strain>
    </source>
</reference>
<evidence type="ECO:0000313" key="2">
    <source>
        <dbReference type="Proteomes" id="UP001235343"/>
    </source>
</evidence>
<proteinExistence type="predicted"/>
<dbReference type="EMBL" id="JASTZU010000057">
    <property type="protein sequence ID" value="MDL4842131.1"/>
    <property type="molecule type" value="Genomic_DNA"/>
</dbReference>
<gene>
    <name evidence="1" type="ORF">QQS35_16960</name>
</gene>
<name>A0ABT7L8E8_9BACI</name>
<organism evidence="1 2">
    <name type="scientific">Aquibacillus rhizosphaerae</name>
    <dbReference type="NCBI Taxonomy" id="3051431"/>
    <lineage>
        <taxon>Bacteria</taxon>
        <taxon>Bacillati</taxon>
        <taxon>Bacillota</taxon>
        <taxon>Bacilli</taxon>
        <taxon>Bacillales</taxon>
        <taxon>Bacillaceae</taxon>
        <taxon>Aquibacillus</taxon>
    </lineage>
</organism>